<evidence type="ECO:0000313" key="1">
    <source>
        <dbReference type="EMBL" id="KAB1983484.1"/>
    </source>
</evidence>
<dbReference type="InterPro" id="IPR059206">
    <property type="entry name" value="Sll1717-like"/>
</dbReference>
<name>A0A7J5D8V8_9ACTN</name>
<gene>
    <name evidence="1" type="ORF">F8144_29520</name>
</gene>
<dbReference type="EMBL" id="WBKG01000029">
    <property type="protein sequence ID" value="KAB1983484.1"/>
    <property type="molecule type" value="Genomic_DNA"/>
</dbReference>
<protein>
    <submittedName>
        <fullName evidence="1">Uncharacterized protein</fullName>
    </submittedName>
</protein>
<organism evidence="1 2">
    <name type="scientific">Streptomyces triticiradicis</name>
    <dbReference type="NCBI Taxonomy" id="2651189"/>
    <lineage>
        <taxon>Bacteria</taxon>
        <taxon>Bacillati</taxon>
        <taxon>Actinomycetota</taxon>
        <taxon>Actinomycetes</taxon>
        <taxon>Kitasatosporales</taxon>
        <taxon>Streptomycetaceae</taxon>
        <taxon>Streptomyces</taxon>
    </lineage>
</organism>
<accession>A0A7J5D8V8</accession>
<reference evidence="1 2" key="1">
    <citation type="submission" date="2019-09" db="EMBL/GenBank/DDBJ databases">
        <title>Isolation and identification of active actinomycetes.</title>
        <authorList>
            <person name="Yu Z."/>
            <person name="Han C."/>
            <person name="Yu B."/>
        </authorList>
    </citation>
    <scope>NUCLEOTIDE SEQUENCE [LARGE SCALE GENOMIC DNA]</scope>
    <source>
        <strain evidence="1 2">NEAU-H2</strain>
    </source>
</reference>
<dbReference type="AlphaFoldDB" id="A0A7J5D8V8"/>
<dbReference type="Proteomes" id="UP000442990">
    <property type="component" value="Unassembled WGS sequence"/>
</dbReference>
<comment type="caution">
    <text evidence="1">The sequence shown here is derived from an EMBL/GenBank/DDBJ whole genome shotgun (WGS) entry which is preliminary data.</text>
</comment>
<evidence type="ECO:0000313" key="2">
    <source>
        <dbReference type="Proteomes" id="UP000442990"/>
    </source>
</evidence>
<sequence length="554" mass="63376">MTSSGARGTNFSIGGEQAEADPLLMEAFYESDDYRTVSSREDARCFVIARTGSGKSALLQRLEEENPEHVVRVAPEDLSLSYITNLGVMRYLDELDVSLDPLFIALWKHVLLVELIRHRYKVDSHAAKMNFLATLRDKVKRDPGKRAALDYLEDFQDRFWVEADERVREITEKFEEKINREAKGTFGLNGNQPVSASATVGTGTADTFATETRRELTERFQRIVNETQMARLNKMLKVLDEDILDSRQNFTYVVIDDLDRDWVDEKISNALIRCLFRAVLDLQRVRNLKVIVALRTNIFENLDFGHRTGGQEEKFRSLSLHMRWGPAELRDLVSSRLRVATTKQGSTVNSISDMLPRINTTRGDAFDYMLTRTLMRPRDIIAFVNETFAISAGSGRTSWEDVKNAEDSYSYKRLLALRDEWKMTYPDIDRVFAVFAGSTVPMSRDEFTKRIDDAALLLADPYFRGAEWLDYMTSAMWNNPSASWADWYGPLLALLYNIGFIGCTTGRQSTVRYVRMFPDFAERVSNLEATEGFTIHPAFQAALDVRVDGFRQSD</sequence>
<proteinExistence type="predicted"/>
<dbReference type="NCBIfam" id="NF047389">
    <property type="entry name" value="ATPase_Sll1717"/>
    <property type="match status" value="1"/>
</dbReference>
<dbReference type="RefSeq" id="WP_151472525.1">
    <property type="nucleotide sequence ID" value="NZ_WBKG01000029.1"/>
</dbReference>
<keyword evidence="2" id="KW-1185">Reference proteome</keyword>